<evidence type="ECO:0000259" key="13">
    <source>
        <dbReference type="Pfam" id="PF01171"/>
    </source>
</evidence>
<dbReference type="GO" id="GO:0046872">
    <property type="term" value="F:metal ion binding"/>
    <property type="evidence" value="ECO:0007669"/>
    <property type="project" value="UniProtKB-KW"/>
</dbReference>
<dbReference type="GO" id="GO:0051539">
    <property type="term" value="F:4 iron, 4 sulfur cluster binding"/>
    <property type="evidence" value="ECO:0007669"/>
    <property type="project" value="UniProtKB-KW"/>
</dbReference>
<feature type="binding site" evidence="12">
    <location>
        <position position="290"/>
    </location>
    <ligand>
        <name>Zn(2+)</name>
        <dbReference type="ChEBI" id="CHEBI:29105"/>
        <label>2</label>
    </ligand>
</feature>
<feature type="domain" description="tRNA(Ile)-lysidine/2-thiocytidine synthase N-terminal" evidence="13">
    <location>
        <begin position="49"/>
        <end position="229"/>
    </location>
</feature>
<feature type="binding site" evidence="12">
    <location>
        <position position="25"/>
    </location>
    <ligand>
        <name>Zn(2+)</name>
        <dbReference type="ChEBI" id="CHEBI:29105"/>
        <label>1</label>
    </ligand>
</feature>
<dbReference type="Pfam" id="PF01171">
    <property type="entry name" value="ATP_bind_3"/>
    <property type="match status" value="1"/>
</dbReference>
<evidence type="ECO:0000259" key="14">
    <source>
        <dbReference type="Pfam" id="PF22082"/>
    </source>
</evidence>
<dbReference type="GO" id="GO:0002143">
    <property type="term" value="P:tRNA wobble position uridine thiolation"/>
    <property type="evidence" value="ECO:0007669"/>
    <property type="project" value="TreeGrafter"/>
</dbReference>
<comment type="cofactor">
    <cofactor evidence="1">
        <name>Mg(2+)</name>
        <dbReference type="ChEBI" id="CHEBI:18420"/>
    </cofactor>
</comment>
<keyword evidence="10" id="KW-0408">Iron</keyword>
<evidence type="ECO:0000256" key="9">
    <source>
        <dbReference type="ARBA" id="ARBA00022842"/>
    </source>
</evidence>
<evidence type="ECO:0000256" key="10">
    <source>
        <dbReference type="ARBA" id="ARBA00023004"/>
    </source>
</evidence>
<evidence type="ECO:0000256" key="11">
    <source>
        <dbReference type="ARBA" id="ARBA00023014"/>
    </source>
</evidence>
<feature type="binding site" evidence="12">
    <location>
        <position position="6"/>
    </location>
    <ligand>
        <name>Zn(2+)</name>
        <dbReference type="ChEBI" id="CHEBI:29105"/>
        <label>1</label>
    </ligand>
</feature>
<dbReference type="GO" id="GO:0005524">
    <property type="term" value="F:ATP binding"/>
    <property type="evidence" value="ECO:0007669"/>
    <property type="project" value="UniProtKB-KW"/>
</dbReference>
<dbReference type="AlphaFoldDB" id="A0A7J2TGB3"/>
<dbReference type="PIRSF" id="PIRSF004976">
    <property type="entry name" value="ATPase_YdaO"/>
    <property type="match status" value="1"/>
</dbReference>
<feature type="binding site" evidence="12">
    <location>
        <position position="293"/>
    </location>
    <ligand>
        <name>Zn(2+)</name>
        <dbReference type="ChEBI" id="CHEBI:29105"/>
        <label>2</label>
    </ligand>
</feature>
<keyword evidence="4" id="KW-0808">Transferase</keyword>
<name>A0A7J2TGB3_ARCFL</name>
<keyword evidence="6" id="KW-0547">Nucleotide-binding</keyword>
<comment type="caution">
    <text evidence="15">The sequence shown here is derived from an EMBL/GenBank/DDBJ whole genome shotgun (WGS) entry which is preliminary data.</text>
</comment>
<protein>
    <submittedName>
        <fullName evidence="15">TIGR00269 family protein</fullName>
    </submittedName>
</protein>
<sequence>MKCSYCSKDAVYFQRYSGKHFCSKHFINFFEKKVRSVVKKYEMIRSGDKIAIALSGGKDSVTLTNFLIENYGERRDLEFLAITIDEGIEGYRDKTLEVARKVTKGLGIEHYVVSFKDNFAATLDEMVKVGSKLPCTYCGVMRKYLLNRTARELSATKLATAHNLDDEAQTILMNFINADIDRLARLIPQREQEGLVMRIKPFREVYEKEVVVYGFLKGYDLIFDECPYSELPLRAPVRDFIYEFEKDHPGRKISILRSLEKLSNCLKITNPQIDLKRCEICGEPTSQKICQTCKLVSELSDKISVNYCTSLVSKRLS</sequence>
<dbReference type="NCBIfam" id="TIGR00269">
    <property type="entry name" value="TIGR00269 family protein"/>
    <property type="match status" value="1"/>
</dbReference>
<feature type="binding site" evidence="12">
    <location>
        <position position="3"/>
    </location>
    <ligand>
        <name>Zn(2+)</name>
        <dbReference type="ChEBI" id="CHEBI:29105"/>
        <label>1</label>
    </ligand>
</feature>
<dbReference type="EMBL" id="DSLA01000008">
    <property type="protein sequence ID" value="HEH34597.1"/>
    <property type="molecule type" value="Genomic_DNA"/>
</dbReference>
<evidence type="ECO:0000256" key="12">
    <source>
        <dbReference type="PIRSR" id="PIRSR004976-50"/>
    </source>
</evidence>
<dbReference type="PANTHER" id="PTHR11807:SF12">
    <property type="entry name" value="CYTOPLASMIC TRNA 2-THIOLATION PROTEIN 1"/>
    <property type="match status" value="1"/>
</dbReference>
<keyword evidence="9" id="KW-0460">Magnesium</keyword>
<keyword evidence="8" id="KW-0067">ATP-binding</keyword>
<evidence type="ECO:0000256" key="1">
    <source>
        <dbReference type="ARBA" id="ARBA00001946"/>
    </source>
</evidence>
<organism evidence="15">
    <name type="scientific">Archaeoglobus fulgidus</name>
    <dbReference type="NCBI Taxonomy" id="2234"/>
    <lineage>
        <taxon>Archaea</taxon>
        <taxon>Methanobacteriati</taxon>
        <taxon>Methanobacteriota</taxon>
        <taxon>Archaeoglobi</taxon>
        <taxon>Archaeoglobales</taxon>
        <taxon>Archaeoglobaceae</taxon>
        <taxon>Archaeoglobus</taxon>
    </lineage>
</organism>
<feature type="binding site" evidence="12">
    <location>
        <position position="22"/>
    </location>
    <ligand>
        <name>Zn(2+)</name>
        <dbReference type="ChEBI" id="CHEBI:29105"/>
        <label>1</label>
    </ligand>
</feature>
<evidence type="ECO:0000256" key="7">
    <source>
        <dbReference type="ARBA" id="ARBA00022833"/>
    </source>
</evidence>
<evidence type="ECO:0000256" key="3">
    <source>
        <dbReference type="ARBA" id="ARBA00022485"/>
    </source>
</evidence>
<evidence type="ECO:0000256" key="6">
    <source>
        <dbReference type="ARBA" id="ARBA00022741"/>
    </source>
</evidence>
<dbReference type="GO" id="GO:0000049">
    <property type="term" value="F:tRNA binding"/>
    <property type="evidence" value="ECO:0007669"/>
    <property type="project" value="InterPro"/>
</dbReference>
<dbReference type="PANTHER" id="PTHR11807">
    <property type="entry name" value="ATPASES OF THE PP SUPERFAMILY-RELATED"/>
    <property type="match status" value="1"/>
</dbReference>
<dbReference type="FunFam" id="3.40.50.620:FF:000174">
    <property type="entry name" value="ATPase, PP-loop superfamily"/>
    <property type="match status" value="1"/>
</dbReference>
<dbReference type="InterPro" id="IPR011063">
    <property type="entry name" value="TilS/TtcA_N"/>
</dbReference>
<feature type="binding site" evidence="12">
    <location>
        <position position="281"/>
    </location>
    <ligand>
        <name>Zn(2+)</name>
        <dbReference type="ChEBI" id="CHEBI:29105"/>
        <label>2</label>
    </ligand>
</feature>
<accession>A0A7J2TGB3</accession>
<dbReference type="InterPro" id="IPR054306">
    <property type="entry name" value="TtuA-like_LIM_N"/>
</dbReference>
<evidence type="ECO:0000256" key="2">
    <source>
        <dbReference type="ARBA" id="ARBA00001966"/>
    </source>
</evidence>
<dbReference type="InterPro" id="IPR035107">
    <property type="entry name" value="tRNA_thiolation_TtcA_Ctu1"/>
</dbReference>
<comment type="cofactor">
    <cofactor evidence="2">
        <name>[4Fe-4S] cluster</name>
        <dbReference type="ChEBI" id="CHEBI:49883"/>
    </cofactor>
</comment>
<feature type="binding site" evidence="12">
    <location>
        <position position="278"/>
    </location>
    <ligand>
        <name>Zn(2+)</name>
        <dbReference type="ChEBI" id="CHEBI:29105"/>
        <label>2</label>
    </ligand>
</feature>
<dbReference type="InterPro" id="IPR014729">
    <property type="entry name" value="Rossmann-like_a/b/a_fold"/>
</dbReference>
<gene>
    <name evidence="15" type="ORF">ENP88_00265</name>
</gene>
<evidence type="ECO:0000256" key="5">
    <source>
        <dbReference type="ARBA" id="ARBA00022723"/>
    </source>
</evidence>
<proteinExistence type="predicted"/>
<keyword evidence="7 12" id="KW-0862">Zinc</keyword>
<keyword evidence="11" id="KW-0411">Iron-sulfur</keyword>
<reference evidence="15" key="1">
    <citation type="journal article" date="2020" name="mSystems">
        <title>Genome- and Community-Level Interaction Insights into Carbon Utilization and Element Cycling Functions of Hydrothermarchaeota in Hydrothermal Sediment.</title>
        <authorList>
            <person name="Zhou Z."/>
            <person name="Liu Y."/>
            <person name="Xu W."/>
            <person name="Pan J."/>
            <person name="Luo Z.H."/>
            <person name="Li M."/>
        </authorList>
    </citation>
    <scope>NUCLEOTIDE SEQUENCE [LARGE SCALE GENOMIC DNA]</scope>
    <source>
        <strain evidence="15">SpSt-26</strain>
    </source>
</reference>
<keyword evidence="3" id="KW-0004">4Fe-4S</keyword>
<evidence type="ECO:0000313" key="15">
    <source>
        <dbReference type="EMBL" id="HEH34597.1"/>
    </source>
</evidence>
<feature type="domain" description="2-thiouridine synthetase TtuA-like N-terminal LIM" evidence="14">
    <location>
        <begin position="2"/>
        <end position="27"/>
    </location>
</feature>
<dbReference type="InterPro" id="IPR000541">
    <property type="entry name" value="Ncs6/Tuc1/Ctu1"/>
</dbReference>
<keyword evidence="5 12" id="KW-0479">Metal-binding</keyword>
<evidence type="ECO:0000256" key="8">
    <source>
        <dbReference type="ARBA" id="ARBA00022840"/>
    </source>
</evidence>
<dbReference type="Pfam" id="PF22082">
    <property type="entry name" value="TtuA_LIM_N"/>
    <property type="match status" value="1"/>
</dbReference>
<dbReference type="Gene3D" id="3.40.50.620">
    <property type="entry name" value="HUPs"/>
    <property type="match status" value="1"/>
</dbReference>
<dbReference type="CDD" id="cd01713">
    <property type="entry name" value="CTU1-like"/>
    <property type="match status" value="1"/>
</dbReference>
<dbReference type="GO" id="GO:0016740">
    <property type="term" value="F:transferase activity"/>
    <property type="evidence" value="ECO:0007669"/>
    <property type="project" value="UniProtKB-KW"/>
</dbReference>
<dbReference type="InterPro" id="IPR056369">
    <property type="entry name" value="CTU1-like_ATP-bd"/>
</dbReference>
<dbReference type="GO" id="GO:0002144">
    <property type="term" value="C:cytosolic tRNA wobble base thiouridylase complex"/>
    <property type="evidence" value="ECO:0007669"/>
    <property type="project" value="TreeGrafter"/>
</dbReference>
<evidence type="ECO:0000256" key="4">
    <source>
        <dbReference type="ARBA" id="ARBA00022679"/>
    </source>
</evidence>
<dbReference type="SUPFAM" id="SSF52402">
    <property type="entry name" value="Adenine nucleotide alpha hydrolases-like"/>
    <property type="match status" value="1"/>
</dbReference>